<keyword evidence="2" id="KW-0479">Metal-binding</keyword>
<dbReference type="GO" id="GO:0016787">
    <property type="term" value="F:hydrolase activity"/>
    <property type="evidence" value="ECO:0007669"/>
    <property type="project" value="UniProtKB-KW"/>
</dbReference>
<sequence>MNHQTSYVSQIASQSPQDSTQPMAELPLIDSSFEVPVFSLRDDPIACLNKAMAFLTAVASSRGDKVKVILVLGIRVMLLVLEEIIQVGRQGLLNVTTVKTEDLDTYDSDSDDISNAKTVLMANIFNYGSDVISEDIIKSLREKSKEENVNYNYEEIETKNVELENSVAKLSSENERLCNEINHVKQCEKVAFTPKNKVKKVRFAEPLTSSSNIKQVESSNTADSNTPVLSPTGLKCSTSNCGSKPSSNKNNDRISCTTSRNMKNKVEAQPRNVNKKNRIVDPIRNVDLKKSRLKANSEPTCATCKKYMFDGVHDTCLLDFVKNVNSRAKSAKKHKKQNIWKPTGHVFVEVIFLKSKDEAPRVIIKCIKNIQVRLNATICNVRKDNGTEFVNQTLCEFYENVGISHQTSVARTPQQNGVVESPSSIAVSLVQEAAAPRAVVFSRFSYSTSQGSSSHVLHINTLFEHLGRWTKNHQIANVIEDPSRSISTRKQLKTAAMWCYFDAFLTSVKPKNFKQAMTEPLRIDAMQEEIHEFERLKVWELVPCLDKVFLIKMKWIYKVKRNEFDRVLKNKARLVAQGFRQEDGINFEESFALVARIETIRIFVANMTTKFKMSMMGHISFFLGLQIFQSPRGIFINQSKYASEIVKKYGTLSSDYVDTPLVEKSKRDEDLQEKPVDATLYCGMIRSLMYLTSSRHDLTYALCLCAQYQVENGIVELYFVRTKYQLADIFTKPLPRERFSFLIEKLGMRSMSSEMLKRMAEETDE</sequence>
<evidence type="ECO:0000259" key="13">
    <source>
        <dbReference type="PROSITE" id="PS50994"/>
    </source>
</evidence>
<keyword evidence="9" id="KW-0233">DNA recombination</keyword>
<proteinExistence type="predicted"/>
<dbReference type="InterPro" id="IPR001584">
    <property type="entry name" value="Integrase_cat-core"/>
</dbReference>
<keyword evidence="7" id="KW-0695">RNA-directed DNA polymerase</keyword>
<dbReference type="GO" id="GO:0003676">
    <property type="term" value="F:nucleic acid binding"/>
    <property type="evidence" value="ECO:0007669"/>
    <property type="project" value="InterPro"/>
</dbReference>
<keyword evidence="1" id="KW-0540">Nuclease</keyword>
<dbReference type="InterPro" id="IPR013103">
    <property type="entry name" value="RVT_2"/>
</dbReference>
<evidence type="ECO:0000256" key="9">
    <source>
        <dbReference type="ARBA" id="ARBA00023172"/>
    </source>
</evidence>
<feature type="region of interest" description="Disordered" evidence="12">
    <location>
        <begin position="1"/>
        <end position="21"/>
    </location>
</feature>
<accession>A0A6L2LPP5</accession>
<evidence type="ECO:0000256" key="11">
    <source>
        <dbReference type="SAM" id="Coils"/>
    </source>
</evidence>
<feature type="coiled-coil region" evidence="11">
    <location>
        <begin position="153"/>
        <end position="180"/>
    </location>
</feature>
<dbReference type="PROSITE" id="PS50994">
    <property type="entry name" value="INTEGRASE"/>
    <property type="match status" value="1"/>
</dbReference>
<keyword evidence="4" id="KW-0378">Hydrolase</keyword>
<organism evidence="14">
    <name type="scientific">Tanacetum cinerariifolium</name>
    <name type="common">Dalmatian daisy</name>
    <name type="synonym">Chrysanthemum cinerariifolium</name>
    <dbReference type="NCBI Taxonomy" id="118510"/>
    <lineage>
        <taxon>Eukaryota</taxon>
        <taxon>Viridiplantae</taxon>
        <taxon>Streptophyta</taxon>
        <taxon>Embryophyta</taxon>
        <taxon>Tracheophyta</taxon>
        <taxon>Spermatophyta</taxon>
        <taxon>Magnoliopsida</taxon>
        <taxon>eudicotyledons</taxon>
        <taxon>Gunneridae</taxon>
        <taxon>Pentapetalae</taxon>
        <taxon>asterids</taxon>
        <taxon>campanulids</taxon>
        <taxon>Asterales</taxon>
        <taxon>Asteraceae</taxon>
        <taxon>Asteroideae</taxon>
        <taxon>Anthemideae</taxon>
        <taxon>Anthemidinae</taxon>
        <taxon>Tanacetum</taxon>
    </lineage>
</organism>
<evidence type="ECO:0000256" key="6">
    <source>
        <dbReference type="ARBA" id="ARBA00022908"/>
    </source>
</evidence>
<protein>
    <recommendedName>
        <fullName evidence="13">Integrase catalytic domain-containing protein</fullName>
    </recommendedName>
</protein>
<evidence type="ECO:0000256" key="5">
    <source>
        <dbReference type="ARBA" id="ARBA00022842"/>
    </source>
</evidence>
<evidence type="ECO:0000256" key="12">
    <source>
        <dbReference type="SAM" id="MobiDB-lite"/>
    </source>
</evidence>
<dbReference type="InterPro" id="IPR036397">
    <property type="entry name" value="RNaseH_sf"/>
</dbReference>
<evidence type="ECO:0000256" key="4">
    <source>
        <dbReference type="ARBA" id="ARBA00022801"/>
    </source>
</evidence>
<evidence type="ECO:0000256" key="7">
    <source>
        <dbReference type="ARBA" id="ARBA00022918"/>
    </source>
</evidence>
<keyword evidence="5" id="KW-0460">Magnesium</keyword>
<dbReference type="GO" id="GO:0004519">
    <property type="term" value="F:endonuclease activity"/>
    <property type="evidence" value="ECO:0007669"/>
    <property type="project" value="UniProtKB-KW"/>
</dbReference>
<dbReference type="Gene3D" id="3.30.420.10">
    <property type="entry name" value="Ribonuclease H-like superfamily/Ribonuclease H"/>
    <property type="match status" value="1"/>
</dbReference>
<dbReference type="PANTHER" id="PTHR42648">
    <property type="entry name" value="TRANSPOSASE, PUTATIVE-RELATED"/>
    <property type="match status" value="1"/>
</dbReference>
<keyword evidence="8" id="KW-0239">DNA-directed DNA polymerase</keyword>
<evidence type="ECO:0000256" key="1">
    <source>
        <dbReference type="ARBA" id="ARBA00022722"/>
    </source>
</evidence>
<dbReference type="GO" id="GO:0003887">
    <property type="term" value="F:DNA-directed DNA polymerase activity"/>
    <property type="evidence" value="ECO:0007669"/>
    <property type="project" value="UniProtKB-KW"/>
</dbReference>
<evidence type="ECO:0000256" key="2">
    <source>
        <dbReference type="ARBA" id="ARBA00022723"/>
    </source>
</evidence>
<keyword evidence="8" id="KW-0808">Transferase</keyword>
<dbReference type="SUPFAM" id="SSF53098">
    <property type="entry name" value="Ribonuclease H-like"/>
    <property type="match status" value="1"/>
</dbReference>
<evidence type="ECO:0000256" key="8">
    <source>
        <dbReference type="ARBA" id="ARBA00022932"/>
    </source>
</evidence>
<evidence type="ECO:0000313" key="14">
    <source>
        <dbReference type="EMBL" id="GEU63771.1"/>
    </source>
</evidence>
<dbReference type="InterPro" id="IPR039537">
    <property type="entry name" value="Retrotran_Ty1/copia-like"/>
</dbReference>
<dbReference type="PANTHER" id="PTHR42648:SF11">
    <property type="entry name" value="TRANSPOSON TY4-P GAG-POL POLYPROTEIN"/>
    <property type="match status" value="1"/>
</dbReference>
<dbReference type="InterPro" id="IPR012337">
    <property type="entry name" value="RNaseH-like_sf"/>
</dbReference>
<dbReference type="AlphaFoldDB" id="A0A6L2LPP5"/>
<dbReference type="GO" id="GO:0015074">
    <property type="term" value="P:DNA integration"/>
    <property type="evidence" value="ECO:0007669"/>
    <property type="project" value="UniProtKB-KW"/>
</dbReference>
<keyword evidence="6" id="KW-0229">DNA integration</keyword>
<gene>
    <name evidence="14" type="ORF">Tci_035749</name>
</gene>
<feature type="domain" description="Integrase catalytic" evidence="13">
    <location>
        <begin position="295"/>
        <end position="420"/>
    </location>
</feature>
<dbReference type="GO" id="GO:0006310">
    <property type="term" value="P:DNA recombination"/>
    <property type="evidence" value="ECO:0007669"/>
    <property type="project" value="UniProtKB-KW"/>
</dbReference>
<name>A0A6L2LPP5_TANCI</name>
<comment type="caution">
    <text evidence="14">The sequence shown here is derived from an EMBL/GenBank/DDBJ whole genome shotgun (WGS) entry which is preliminary data.</text>
</comment>
<dbReference type="EMBL" id="BKCJ010004906">
    <property type="protein sequence ID" value="GEU63771.1"/>
    <property type="molecule type" value="Genomic_DNA"/>
</dbReference>
<keyword evidence="11" id="KW-0175">Coiled coil</keyword>
<keyword evidence="3" id="KW-0255">Endonuclease</keyword>
<dbReference type="Pfam" id="PF07727">
    <property type="entry name" value="RVT_2"/>
    <property type="match status" value="1"/>
</dbReference>
<dbReference type="GO" id="GO:0046872">
    <property type="term" value="F:metal ion binding"/>
    <property type="evidence" value="ECO:0007669"/>
    <property type="project" value="UniProtKB-KW"/>
</dbReference>
<keyword evidence="10" id="KW-0511">Multifunctional enzyme</keyword>
<reference evidence="14" key="1">
    <citation type="journal article" date="2019" name="Sci. Rep.">
        <title>Draft genome of Tanacetum cinerariifolium, the natural source of mosquito coil.</title>
        <authorList>
            <person name="Yamashiro T."/>
            <person name="Shiraishi A."/>
            <person name="Satake H."/>
            <person name="Nakayama K."/>
        </authorList>
    </citation>
    <scope>NUCLEOTIDE SEQUENCE</scope>
</reference>
<evidence type="ECO:0000256" key="10">
    <source>
        <dbReference type="ARBA" id="ARBA00023268"/>
    </source>
</evidence>
<keyword evidence="8" id="KW-0548">Nucleotidyltransferase</keyword>
<evidence type="ECO:0000256" key="3">
    <source>
        <dbReference type="ARBA" id="ARBA00022759"/>
    </source>
</evidence>
<dbReference type="GO" id="GO:0003964">
    <property type="term" value="F:RNA-directed DNA polymerase activity"/>
    <property type="evidence" value="ECO:0007669"/>
    <property type="project" value="UniProtKB-KW"/>
</dbReference>